<protein>
    <recommendedName>
        <fullName evidence="6">Secreted protein</fullName>
    </recommendedName>
</protein>
<evidence type="ECO:0000256" key="1">
    <source>
        <dbReference type="SAM" id="Coils"/>
    </source>
</evidence>
<keyword evidence="1" id="KW-0175">Coiled coil</keyword>
<name>A0ABN6PGC3_9BURK</name>
<evidence type="ECO:0000313" key="5">
    <source>
        <dbReference type="Proteomes" id="UP001057498"/>
    </source>
</evidence>
<gene>
    <name evidence="4" type="ORF">CATMQ487_10100</name>
</gene>
<keyword evidence="3" id="KW-1133">Transmembrane helix</keyword>
<dbReference type="RefSeq" id="WP_247735639.1">
    <property type="nucleotide sequence ID" value="NZ_AP025730.1"/>
</dbReference>
<keyword evidence="3" id="KW-0812">Transmembrane</keyword>
<dbReference type="EMBL" id="AP025730">
    <property type="protein sequence ID" value="BDI04040.1"/>
    <property type="molecule type" value="Genomic_DNA"/>
</dbReference>
<accession>A0ABN6PGC3</accession>
<keyword evidence="5" id="KW-1185">Reference proteome</keyword>
<proteinExistence type="predicted"/>
<feature type="compositionally biased region" description="Low complexity" evidence="2">
    <location>
        <begin position="121"/>
        <end position="144"/>
    </location>
</feature>
<evidence type="ECO:0008006" key="6">
    <source>
        <dbReference type="Google" id="ProtNLM"/>
    </source>
</evidence>
<feature type="region of interest" description="Disordered" evidence="2">
    <location>
        <begin position="121"/>
        <end position="150"/>
    </location>
</feature>
<evidence type="ECO:0000256" key="3">
    <source>
        <dbReference type="SAM" id="Phobius"/>
    </source>
</evidence>
<keyword evidence="3" id="KW-0472">Membrane</keyword>
<reference evidence="4" key="1">
    <citation type="submission" date="2022-04" db="EMBL/GenBank/DDBJ databases">
        <title>Whole genome sequence of Sphaerotilus sp. FB-5.</title>
        <authorList>
            <person name="Takeda M."/>
            <person name="Narihara S."/>
            <person name="Akimoto M."/>
            <person name="Akimoto R."/>
            <person name="Nishiyashiki S."/>
            <person name="Murakami T."/>
        </authorList>
    </citation>
    <scope>NUCLEOTIDE SEQUENCE</scope>
    <source>
        <strain evidence="4">FB-5</strain>
    </source>
</reference>
<organism evidence="4 5">
    <name type="scientific">Sphaerotilus microaerophilus</name>
    <dbReference type="NCBI Taxonomy" id="2914710"/>
    <lineage>
        <taxon>Bacteria</taxon>
        <taxon>Pseudomonadati</taxon>
        <taxon>Pseudomonadota</taxon>
        <taxon>Betaproteobacteria</taxon>
        <taxon>Burkholderiales</taxon>
        <taxon>Sphaerotilaceae</taxon>
        <taxon>Sphaerotilus</taxon>
    </lineage>
</organism>
<evidence type="ECO:0000313" key="4">
    <source>
        <dbReference type="EMBL" id="BDI04040.1"/>
    </source>
</evidence>
<sequence>MNAPQASRRPAAAVVVQSLLWLWLIGLSVFVALGYQTMNDQADQERLDSRLQRLEARSAGLVESIEAIQQRPAVATAADLKDTRQVLEARAAQVEKTLSGYAAADDLQALRAEVEQIKARQTAAPVPRAAAPAQPRASGKAAAKPEPPPLPFRVVGAELRAGQRSVSVAPSSADFTPDQLQVLLPGDALGPWRLQAIEGNTAVFQAGDQTRRVAIP</sequence>
<evidence type="ECO:0000256" key="2">
    <source>
        <dbReference type="SAM" id="MobiDB-lite"/>
    </source>
</evidence>
<feature type="transmembrane region" description="Helical" evidence="3">
    <location>
        <begin position="12"/>
        <end position="35"/>
    </location>
</feature>
<feature type="coiled-coil region" evidence="1">
    <location>
        <begin position="51"/>
        <end position="97"/>
    </location>
</feature>
<dbReference type="Proteomes" id="UP001057498">
    <property type="component" value="Chromosome"/>
</dbReference>